<dbReference type="Proteomes" id="UP000279259">
    <property type="component" value="Unassembled WGS sequence"/>
</dbReference>
<evidence type="ECO:0000256" key="1">
    <source>
        <dbReference type="SAM" id="MobiDB-lite"/>
    </source>
</evidence>
<accession>A0A427YFA3</accession>
<evidence type="ECO:0000313" key="3">
    <source>
        <dbReference type="Proteomes" id="UP000279259"/>
    </source>
</evidence>
<sequence>MASVFLYNVHTPSKTFSLTYKDGEGYAGLIDRIVIKAGLDKPDAESVRRGKDGAGLVYEFDGARWSLEDDDDLQILRSRLPPSTTPSATLHLTPPGAHAAAPPAYSTASIKTKPKKPKSTVGSSPAKHLNGTSGGNGNGNGIGASPTSPTSGEHVGFGADVKDSSALAPPARGEHLQVVAHTDAKSVRSTKSRRSKWGDDDAEPLGEVHKRAWHEFHDNQGVRTVLGKVGAVDNVRMLLKPGYRNVYVSRAFAVENGLVDKKYGMGHAGYAGLRTLGNVPITVAGRTMSHPAMINEEMHFDVVLGRTWVEKMNVKIDPLDQTILTYMDTGEPIPCDIVVLRDAAGSKIHIT</sequence>
<dbReference type="EMBL" id="RSCD01000013">
    <property type="protein sequence ID" value="RSH89657.1"/>
    <property type="molecule type" value="Genomic_DNA"/>
</dbReference>
<name>A0A427YFA3_9TREE</name>
<protein>
    <submittedName>
        <fullName evidence="2">Uncharacterized protein</fullName>
    </submittedName>
</protein>
<feature type="compositionally biased region" description="Low complexity" evidence="1">
    <location>
        <begin position="94"/>
        <end position="111"/>
    </location>
</feature>
<reference evidence="2 3" key="1">
    <citation type="submission" date="2018-11" db="EMBL/GenBank/DDBJ databases">
        <title>Genome sequence of Saitozyma podzolica DSM 27192.</title>
        <authorList>
            <person name="Aliyu H."/>
            <person name="Gorte O."/>
            <person name="Ochsenreither K."/>
        </authorList>
    </citation>
    <scope>NUCLEOTIDE SEQUENCE [LARGE SCALE GENOMIC DNA]</scope>
    <source>
        <strain evidence="2 3">DSM 27192</strain>
    </source>
</reference>
<dbReference type="OrthoDB" id="6600758at2759"/>
<feature type="compositionally biased region" description="Gly residues" evidence="1">
    <location>
        <begin position="132"/>
        <end position="142"/>
    </location>
</feature>
<keyword evidence="3" id="KW-1185">Reference proteome</keyword>
<comment type="caution">
    <text evidence="2">The sequence shown here is derived from an EMBL/GenBank/DDBJ whole genome shotgun (WGS) entry which is preliminary data.</text>
</comment>
<dbReference type="AlphaFoldDB" id="A0A427YFA3"/>
<organism evidence="2 3">
    <name type="scientific">Saitozyma podzolica</name>
    <dbReference type="NCBI Taxonomy" id="1890683"/>
    <lineage>
        <taxon>Eukaryota</taxon>
        <taxon>Fungi</taxon>
        <taxon>Dikarya</taxon>
        <taxon>Basidiomycota</taxon>
        <taxon>Agaricomycotina</taxon>
        <taxon>Tremellomycetes</taxon>
        <taxon>Tremellales</taxon>
        <taxon>Trimorphomycetaceae</taxon>
        <taxon>Saitozyma</taxon>
    </lineage>
</organism>
<feature type="region of interest" description="Disordered" evidence="1">
    <location>
        <begin position="77"/>
        <end position="163"/>
    </location>
</feature>
<feature type="compositionally biased region" description="Polar residues" evidence="1">
    <location>
        <begin position="81"/>
        <end position="90"/>
    </location>
</feature>
<proteinExistence type="predicted"/>
<dbReference type="InterPro" id="IPR021109">
    <property type="entry name" value="Peptidase_aspartic_dom_sf"/>
</dbReference>
<feature type="region of interest" description="Disordered" evidence="1">
    <location>
        <begin position="181"/>
        <end position="203"/>
    </location>
</feature>
<gene>
    <name evidence="2" type="ORF">EHS25_002208</name>
</gene>
<dbReference type="Gene3D" id="2.40.70.10">
    <property type="entry name" value="Acid Proteases"/>
    <property type="match status" value="1"/>
</dbReference>
<evidence type="ECO:0000313" key="2">
    <source>
        <dbReference type="EMBL" id="RSH89657.1"/>
    </source>
</evidence>
<dbReference type="STRING" id="1890683.A0A427YFA3"/>